<comment type="caution">
    <text evidence="2">The sequence shown here is derived from an EMBL/GenBank/DDBJ whole genome shotgun (WGS) entry which is preliminary data.</text>
</comment>
<sequence length="47" mass="5161">MKILNKQMIKFIFGGSADAPGLPDRSMANWQPNKAQKTPNSIKEGSN</sequence>
<dbReference type="PATRIC" id="fig|1365253.3.peg.2543"/>
<dbReference type="RefSeq" id="WP_155730570.1">
    <property type="nucleotide sequence ID" value="NZ_AUXT01000157.1"/>
</dbReference>
<dbReference type="AlphaFoldDB" id="A0A167C803"/>
<accession>A0A167C803</accession>
<evidence type="ECO:0000313" key="3">
    <source>
        <dbReference type="Proteomes" id="UP000076587"/>
    </source>
</evidence>
<evidence type="ECO:0000313" key="2">
    <source>
        <dbReference type="EMBL" id="KZN47346.1"/>
    </source>
</evidence>
<organism evidence="2 3">
    <name type="scientific">Pseudoalteromonas luteoviolacea NCIMB 1942</name>
    <dbReference type="NCBI Taxonomy" id="1365253"/>
    <lineage>
        <taxon>Bacteria</taxon>
        <taxon>Pseudomonadati</taxon>
        <taxon>Pseudomonadota</taxon>
        <taxon>Gammaproteobacteria</taxon>
        <taxon>Alteromonadales</taxon>
        <taxon>Pseudoalteromonadaceae</taxon>
        <taxon>Pseudoalteromonas</taxon>
    </lineage>
</organism>
<name>A0A167C803_9GAMM</name>
<dbReference type="EMBL" id="AUXT01000157">
    <property type="protein sequence ID" value="KZN47346.1"/>
    <property type="molecule type" value="Genomic_DNA"/>
</dbReference>
<reference evidence="2 3" key="1">
    <citation type="submission" date="2013-07" db="EMBL/GenBank/DDBJ databases">
        <title>Comparative Genomic and Metabolomic Analysis of Twelve Strains of Pseudoalteromonas luteoviolacea.</title>
        <authorList>
            <person name="Vynne N.G."/>
            <person name="Mansson M."/>
            <person name="Gram L."/>
        </authorList>
    </citation>
    <scope>NUCLEOTIDE SEQUENCE [LARGE SCALE GENOMIC DNA]</scope>
    <source>
        <strain evidence="2 3">NCIMB 1942</strain>
    </source>
</reference>
<gene>
    <name evidence="2" type="ORF">N482_10540</name>
</gene>
<dbReference type="OrthoDB" id="6318900at2"/>
<evidence type="ECO:0000256" key="1">
    <source>
        <dbReference type="SAM" id="MobiDB-lite"/>
    </source>
</evidence>
<feature type="compositionally biased region" description="Polar residues" evidence="1">
    <location>
        <begin position="28"/>
        <end position="47"/>
    </location>
</feature>
<feature type="region of interest" description="Disordered" evidence="1">
    <location>
        <begin position="15"/>
        <end position="47"/>
    </location>
</feature>
<proteinExistence type="predicted"/>
<protein>
    <submittedName>
        <fullName evidence="2">Uncharacterized protein</fullName>
    </submittedName>
</protein>
<dbReference type="Proteomes" id="UP000076587">
    <property type="component" value="Unassembled WGS sequence"/>
</dbReference>